<sequence>MPSSTRSHLLRAACVALPLFALGACASAPPEPVAPPAPTVVSTAKEAVGVVQRVNPRTRQVTIRTPSEGLVTVTVGPEVQNFSRIRRGDRVRVRFEEAVAVQIAPRGTRLPAELDIGAARAPAGERPAGAMVATVRDTVTVNAVDTANNTVTFTTSRGVRRMLPVRTPEMQAFIRSIRPGQRVNVAIAEAMAISVEPAER</sequence>
<evidence type="ECO:0000256" key="1">
    <source>
        <dbReference type="SAM" id="SignalP"/>
    </source>
</evidence>
<feature type="signal peptide" evidence="1">
    <location>
        <begin position="1"/>
        <end position="26"/>
    </location>
</feature>
<evidence type="ECO:0008006" key="4">
    <source>
        <dbReference type="Google" id="ProtNLM"/>
    </source>
</evidence>
<feature type="chain" id="PRO_5032533888" description="Copper-binding protein" evidence="1">
    <location>
        <begin position="27"/>
        <end position="200"/>
    </location>
</feature>
<gene>
    <name evidence="2" type="ORF">FHS88_001627</name>
</gene>
<protein>
    <recommendedName>
        <fullName evidence="4">Copper-binding protein</fullName>
    </recommendedName>
</protein>
<keyword evidence="3" id="KW-1185">Reference proteome</keyword>
<dbReference type="RefSeq" id="WP_184483345.1">
    <property type="nucleotide sequence ID" value="NZ_JAAEDJ010000147.1"/>
</dbReference>
<dbReference type="AlphaFoldDB" id="A0A840Y4E4"/>
<keyword evidence="1" id="KW-0732">Signal</keyword>
<comment type="caution">
    <text evidence="2">The sequence shown here is derived from an EMBL/GenBank/DDBJ whole genome shotgun (WGS) entry which is preliminary data.</text>
</comment>
<reference evidence="2 3" key="1">
    <citation type="submission" date="2020-08" db="EMBL/GenBank/DDBJ databases">
        <title>Genomic Encyclopedia of Type Strains, Phase IV (KMG-IV): sequencing the most valuable type-strain genomes for metagenomic binning, comparative biology and taxonomic classification.</title>
        <authorList>
            <person name="Goeker M."/>
        </authorList>
    </citation>
    <scope>NUCLEOTIDE SEQUENCE [LARGE SCALE GENOMIC DNA]</scope>
    <source>
        <strain evidence="2 3">DSM 25895</strain>
    </source>
</reference>
<dbReference type="Proteomes" id="UP000562254">
    <property type="component" value="Unassembled WGS sequence"/>
</dbReference>
<accession>A0A840Y4E4</accession>
<evidence type="ECO:0000313" key="2">
    <source>
        <dbReference type="EMBL" id="MBB5689502.1"/>
    </source>
</evidence>
<proteinExistence type="predicted"/>
<dbReference type="EMBL" id="JACIJE010000003">
    <property type="protein sequence ID" value="MBB5689502.1"/>
    <property type="molecule type" value="Genomic_DNA"/>
</dbReference>
<dbReference type="PROSITE" id="PS51257">
    <property type="entry name" value="PROKAR_LIPOPROTEIN"/>
    <property type="match status" value="1"/>
</dbReference>
<evidence type="ECO:0000313" key="3">
    <source>
        <dbReference type="Proteomes" id="UP000562254"/>
    </source>
</evidence>
<name>A0A840Y4E4_9PROT</name>
<organism evidence="2 3">
    <name type="scientific">Neoroseomonas alkaliterrae</name>
    <dbReference type="NCBI Taxonomy" id="1452450"/>
    <lineage>
        <taxon>Bacteria</taxon>
        <taxon>Pseudomonadati</taxon>
        <taxon>Pseudomonadota</taxon>
        <taxon>Alphaproteobacteria</taxon>
        <taxon>Acetobacterales</taxon>
        <taxon>Acetobacteraceae</taxon>
        <taxon>Neoroseomonas</taxon>
    </lineage>
</organism>